<evidence type="ECO:0000313" key="1">
    <source>
        <dbReference type="EMBL" id="VWB82741.1"/>
    </source>
</evidence>
<evidence type="ECO:0000313" key="2">
    <source>
        <dbReference type="Proteomes" id="UP000494261"/>
    </source>
</evidence>
<organism evidence="1 2">
    <name type="scientific">Burkholderia aenigmatica</name>
    <dbReference type="NCBI Taxonomy" id="2015348"/>
    <lineage>
        <taxon>Bacteria</taxon>
        <taxon>Pseudomonadati</taxon>
        <taxon>Pseudomonadota</taxon>
        <taxon>Betaproteobacteria</taxon>
        <taxon>Burkholderiales</taxon>
        <taxon>Burkholderiaceae</taxon>
        <taxon>Burkholderia</taxon>
        <taxon>Burkholderia cepacia complex</taxon>
    </lineage>
</organism>
<protein>
    <submittedName>
        <fullName evidence="1">Uncharacterized protein</fullName>
    </submittedName>
</protein>
<dbReference type="EMBL" id="CABVQC010000025">
    <property type="protein sequence ID" value="VWB82741.1"/>
    <property type="molecule type" value="Genomic_DNA"/>
</dbReference>
<dbReference type="Proteomes" id="UP000494261">
    <property type="component" value="Unassembled WGS sequence"/>
</dbReference>
<dbReference type="AlphaFoldDB" id="A0A6P2MV32"/>
<dbReference type="RefSeq" id="WP_175023616.1">
    <property type="nucleotide sequence ID" value="NZ_CABVQC010000025.1"/>
</dbReference>
<reference evidence="1 2" key="1">
    <citation type="submission" date="2019-09" db="EMBL/GenBank/DDBJ databases">
        <authorList>
            <person name="Depoorter E."/>
        </authorList>
    </citation>
    <scope>NUCLEOTIDE SEQUENCE [LARGE SCALE GENOMIC DNA]</scope>
    <source>
        <strain evidence="1">LMG 13014</strain>
    </source>
</reference>
<gene>
    <name evidence="1" type="ORF">BLA13014_03813</name>
</gene>
<proteinExistence type="predicted"/>
<name>A0A6P2MV32_9BURK</name>
<sequence>MRKLTRKFQPATSLREAVDRCTAAADANRRPAKVLSDLMGVELKTYYRWLSELSMPLNRVLQFEEFCGARYVSEYLCVANGRRVVIDIPTGRRPAVADISSLQSAFADAAAVLCRYYGTGNEQSEAIASLTHAMTQAAFHRENVAKDRTPELQFDDEANA</sequence>
<accession>A0A6P2MV32</accession>